<geneLocation type="plasmid" evidence="1">
    <name>pLPU83b</name>
</geneLocation>
<keyword evidence="2" id="KW-1185">Reference proteome</keyword>
<keyword evidence="1" id="KW-0614">Plasmid</keyword>
<reference evidence="1" key="1">
    <citation type="submission" date="2013-11" db="EMBL/GenBank/DDBJ databases">
        <title>Draft genome sequence of the broad-host-range Rhizobium sp. LPU83 strain, a member of the low-genetic diversity Oregon-like Rhizobium sp. group.</title>
        <authorList>
            <person name="Wibberg D."/>
            <person name="Puehler A."/>
            <person name="Schlueter A."/>
        </authorList>
    </citation>
    <scope>NUCLEOTIDE SEQUENCE [LARGE SCALE GENOMIC DNA]</scope>
    <source>
        <strain evidence="1">LPU83</strain>
        <plasmid evidence="1">pLPU83b</plasmid>
    </source>
</reference>
<protein>
    <submittedName>
        <fullName evidence="1">Uncharacterized protein</fullName>
    </submittedName>
</protein>
<dbReference type="AlphaFoldDB" id="W6RHZ8"/>
<sequence>MWFGKACRCRLFWNARRSVPMRPTYGLPASSGASTQKSKNLIKRTYLSRKHLQKKFFSHLKSTVSRSLRSAEVRFDWLCRVGMERTP</sequence>
<organism evidence="1 2">
    <name type="scientific">Rhizobium favelukesii</name>
    <dbReference type="NCBI Taxonomy" id="348824"/>
    <lineage>
        <taxon>Bacteria</taxon>
        <taxon>Pseudomonadati</taxon>
        <taxon>Pseudomonadota</taxon>
        <taxon>Alphaproteobacteria</taxon>
        <taxon>Hyphomicrobiales</taxon>
        <taxon>Rhizobiaceae</taxon>
        <taxon>Rhizobium/Agrobacterium group</taxon>
        <taxon>Rhizobium</taxon>
    </lineage>
</organism>
<comment type="caution">
    <text evidence="1">The sequence shown here is derived from an EMBL/GenBank/DDBJ whole genome shotgun (WGS) entry which is preliminary data.</text>
</comment>
<dbReference type="EMBL" id="CBYB010000042">
    <property type="protein sequence ID" value="CDM60424.1"/>
    <property type="molecule type" value="Genomic_DNA"/>
</dbReference>
<dbReference type="Proteomes" id="UP000019443">
    <property type="component" value="Unassembled WGS sequence"/>
</dbReference>
<name>W6RHZ8_9HYPH</name>
<gene>
    <name evidence="1" type="ORF">LPU83_pLPU83b_0439</name>
</gene>
<accession>W6RHZ8</accession>
<evidence type="ECO:0000313" key="2">
    <source>
        <dbReference type="Proteomes" id="UP000019443"/>
    </source>
</evidence>
<proteinExistence type="predicted"/>
<evidence type="ECO:0000313" key="1">
    <source>
        <dbReference type="EMBL" id="CDM60424.1"/>
    </source>
</evidence>